<sequence length="59" mass="7198">MSLMLFSVFFLIHRHCSREVCVSYQSTLYCSCEYFQIQKLLSMLEPFYTENLMNFYKFS</sequence>
<name>A0A024GFF1_9STRA</name>
<evidence type="ECO:0000313" key="3">
    <source>
        <dbReference type="Proteomes" id="UP000053237"/>
    </source>
</evidence>
<keyword evidence="3" id="KW-1185">Reference proteome</keyword>
<protein>
    <submittedName>
        <fullName evidence="2">Uncharacterized protein</fullName>
    </submittedName>
</protein>
<keyword evidence="1" id="KW-0732">Signal</keyword>
<dbReference type="EMBL" id="CAIX01000099">
    <property type="protein sequence ID" value="CCI45476.1"/>
    <property type="molecule type" value="Genomic_DNA"/>
</dbReference>
<evidence type="ECO:0000256" key="1">
    <source>
        <dbReference type="SAM" id="SignalP"/>
    </source>
</evidence>
<proteinExistence type="predicted"/>
<dbReference type="InParanoid" id="A0A024GFF1"/>
<gene>
    <name evidence="2" type="ORF">BN9_063730</name>
</gene>
<dbReference type="Proteomes" id="UP000053237">
    <property type="component" value="Unassembled WGS sequence"/>
</dbReference>
<reference evidence="2 3" key="1">
    <citation type="submission" date="2012-05" db="EMBL/GenBank/DDBJ databases">
        <title>Recombination and specialization in a pathogen metapopulation.</title>
        <authorList>
            <person name="Gardiner A."/>
            <person name="Kemen E."/>
            <person name="Schultz-Larsen T."/>
            <person name="MacLean D."/>
            <person name="Van Oosterhout C."/>
            <person name="Jones J.D.G."/>
        </authorList>
    </citation>
    <scope>NUCLEOTIDE SEQUENCE [LARGE SCALE GENOMIC DNA]</scope>
    <source>
        <strain evidence="2 3">Ac Nc2</strain>
    </source>
</reference>
<accession>A0A024GFF1</accession>
<feature type="signal peptide" evidence="1">
    <location>
        <begin position="1"/>
        <end position="18"/>
    </location>
</feature>
<evidence type="ECO:0000313" key="2">
    <source>
        <dbReference type="EMBL" id="CCI45476.1"/>
    </source>
</evidence>
<comment type="caution">
    <text evidence="2">The sequence shown here is derived from an EMBL/GenBank/DDBJ whole genome shotgun (WGS) entry which is preliminary data.</text>
</comment>
<feature type="chain" id="PRO_5001532445" evidence="1">
    <location>
        <begin position="19"/>
        <end position="59"/>
    </location>
</feature>
<dbReference type="AlphaFoldDB" id="A0A024GFF1"/>
<organism evidence="2 3">
    <name type="scientific">Albugo candida</name>
    <dbReference type="NCBI Taxonomy" id="65357"/>
    <lineage>
        <taxon>Eukaryota</taxon>
        <taxon>Sar</taxon>
        <taxon>Stramenopiles</taxon>
        <taxon>Oomycota</taxon>
        <taxon>Peronosporomycetes</taxon>
        <taxon>Albuginales</taxon>
        <taxon>Albuginaceae</taxon>
        <taxon>Albugo</taxon>
    </lineage>
</organism>